<sequence>MLSEAATTILASAFPLAVFLVLLIFCSALKSGWIRLRGRIRRARHPAGSTTEPIDAGGAAPSDPQSTSESATREAGADRNEGAQDSLIYMALYYPALSAPEPTYYPQSNPGSGWETEHENGHVV</sequence>
<feature type="transmembrane region" description="Helical" evidence="2">
    <location>
        <begin position="6"/>
        <end position="29"/>
    </location>
</feature>
<evidence type="ECO:0000313" key="3">
    <source>
        <dbReference type="EMBL" id="KIK56885.1"/>
    </source>
</evidence>
<accession>A0A0D0B1B4</accession>
<evidence type="ECO:0000256" key="1">
    <source>
        <dbReference type="SAM" id="MobiDB-lite"/>
    </source>
</evidence>
<organism evidence="3 4">
    <name type="scientific">Collybiopsis luxurians FD-317 M1</name>
    <dbReference type="NCBI Taxonomy" id="944289"/>
    <lineage>
        <taxon>Eukaryota</taxon>
        <taxon>Fungi</taxon>
        <taxon>Dikarya</taxon>
        <taxon>Basidiomycota</taxon>
        <taxon>Agaricomycotina</taxon>
        <taxon>Agaricomycetes</taxon>
        <taxon>Agaricomycetidae</taxon>
        <taxon>Agaricales</taxon>
        <taxon>Marasmiineae</taxon>
        <taxon>Omphalotaceae</taxon>
        <taxon>Collybiopsis</taxon>
        <taxon>Collybiopsis luxurians</taxon>
    </lineage>
</organism>
<dbReference type="EMBL" id="KN834794">
    <property type="protein sequence ID" value="KIK56885.1"/>
    <property type="molecule type" value="Genomic_DNA"/>
</dbReference>
<keyword evidence="2" id="KW-1133">Transmembrane helix</keyword>
<protein>
    <submittedName>
        <fullName evidence="3">Uncharacterized protein</fullName>
    </submittedName>
</protein>
<feature type="region of interest" description="Disordered" evidence="1">
    <location>
        <begin position="104"/>
        <end position="124"/>
    </location>
</feature>
<gene>
    <name evidence="3" type="ORF">GYMLUDRAFT_247423</name>
</gene>
<keyword evidence="2" id="KW-0812">Transmembrane</keyword>
<feature type="region of interest" description="Disordered" evidence="1">
    <location>
        <begin position="44"/>
        <end position="80"/>
    </location>
</feature>
<evidence type="ECO:0000313" key="4">
    <source>
        <dbReference type="Proteomes" id="UP000053593"/>
    </source>
</evidence>
<dbReference type="HOGENOM" id="CLU_2004194_0_0_1"/>
<dbReference type="AlphaFoldDB" id="A0A0D0B1B4"/>
<keyword evidence="2" id="KW-0472">Membrane</keyword>
<keyword evidence="4" id="KW-1185">Reference proteome</keyword>
<feature type="compositionally biased region" description="Basic and acidic residues" evidence="1">
    <location>
        <begin position="71"/>
        <end position="80"/>
    </location>
</feature>
<evidence type="ECO:0000256" key="2">
    <source>
        <dbReference type="SAM" id="Phobius"/>
    </source>
</evidence>
<feature type="compositionally biased region" description="Basic and acidic residues" evidence="1">
    <location>
        <begin position="115"/>
        <end position="124"/>
    </location>
</feature>
<proteinExistence type="predicted"/>
<dbReference type="Proteomes" id="UP000053593">
    <property type="component" value="Unassembled WGS sequence"/>
</dbReference>
<reference evidence="3 4" key="1">
    <citation type="submission" date="2014-04" db="EMBL/GenBank/DDBJ databases">
        <title>Evolutionary Origins and Diversification of the Mycorrhizal Mutualists.</title>
        <authorList>
            <consortium name="DOE Joint Genome Institute"/>
            <consortium name="Mycorrhizal Genomics Consortium"/>
            <person name="Kohler A."/>
            <person name="Kuo A."/>
            <person name="Nagy L.G."/>
            <person name="Floudas D."/>
            <person name="Copeland A."/>
            <person name="Barry K.W."/>
            <person name="Cichocki N."/>
            <person name="Veneault-Fourrey C."/>
            <person name="LaButti K."/>
            <person name="Lindquist E.A."/>
            <person name="Lipzen A."/>
            <person name="Lundell T."/>
            <person name="Morin E."/>
            <person name="Murat C."/>
            <person name="Riley R."/>
            <person name="Ohm R."/>
            <person name="Sun H."/>
            <person name="Tunlid A."/>
            <person name="Henrissat B."/>
            <person name="Grigoriev I.V."/>
            <person name="Hibbett D.S."/>
            <person name="Martin F."/>
        </authorList>
    </citation>
    <scope>NUCLEOTIDE SEQUENCE [LARGE SCALE GENOMIC DNA]</scope>
    <source>
        <strain evidence="3 4">FD-317 M1</strain>
    </source>
</reference>
<name>A0A0D0B1B4_9AGAR</name>